<dbReference type="PANTHER" id="PTHR12483:SF30">
    <property type="entry name" value="COPPER TRANSPORT PROTEIN"/>
    <property type="match status" value="1"/>
</dbReference>
<comment type="caution">
    <text evidence="5">The sequence shown here is derived from an EMBL/GenBank/DDBJ whole genome shotgun (WGS) entry which is preliminary data.</text>
</comment>
<keyword evidence="1 4" id="KW-0812">Transmembrane</keyword>
<keyword evidence="3 4" id="KW-0472">Membrane</keyword>
<dbReference type="OrthoDB" id="161814at2759"/>
<proteinExistence type="inferred from homology"/>
<dbReference type="EMBL" id="JARK01001538">
    <property type="protein sequence ID" value="EYB91732.1"/>
    <property type="molecule type" value="Genomic_DNA"/>
</dbReference>
<dbReference type="AlphaFoldDB" id="A0A016SMZ8"/>
<dbReference type="Pfam" id="PF04145">
    <property type="entry name" value="Ctr"/>
    <property type="match status" value="2"/>
</dbReference>
<evidence type="ECO:0000256" key="4">
    <source>
        <dbReference type="RuleBase" id="RU367022"/>
    </source>
</evidence>
<keyword evidence="6" id="KW-1185">Reference proteome</keyword>
<evidence type="ECO:0000313" key="5">
    <source>
        <dbReference type="EMBL" id="EYB91732.1"/>
    </source>
</evidence>
<dbReference type="PANTHER" id="PTHR12483">
    <property type="entry name" value="SOLUTE CARRIER FAMILY 31 COPPER TRANSPORTERS"/>
    <property type="match status" value="1"/>
</dbReference>
<protein>
    <recommendedName>
        <fullName evidence="4">Copper transport protein</fullName>
    </recommendedName>
</protein>
<keyword evidence="4" id="KW-0406">Ion transport</keyword>
<evidence type="ECO:0000256" key="1">
    <source>
        <dbReference type="ARBA" id="ARBA00022692"/>
    </source>
</evidence>
<dbReference type="GO" id="GO:0016020">
    <property type="term" value="C:membrane"/>
    <property type="evidence" value="ECO:0007669"/>
    <property type="project" value="UniProtKB-SubCell"/>
</dbReference>
<dbReference type="GO" id="GO:0005375">
    <property type="term" value="F:copper ion transmembrane transporter activity"/>
    <property type="evidence" value="ECO:0007669"/>
    <property type="project" value="UniProtKB-UniRule"/>
</dbReference>
<dbReference type="Proteomes" id="UP000024635">
    <property type="component" value="Unassembled WGS sequence"/>
</dbReference>
<accession>A0A016SMZ8</accession>
<keyword evidence="2 4" id="KW-1133">Transmembrane helix</keyword>
<organism evidence="5 6">
    <name type="scientific">Ancylostoma ceylanicum</name>
    <dbReference type="NCBI Taxonomy" id="53326"/>
    <lineage>
        <taxon>Eukaryota</taxon>
        <taxon>Metazoa</taxon>
        <taxon>Ecdysozoa</taxon>
        <taxon>Nematoda</taxon>
        <taxon>Chromadorea</taxon>
        <taxon>Rhabditida</taxon>
        <taxon>Rhabditina</taxon>
        <taxon>Rhabditomorpha</taxon>
        <taxon>Strongyloidea</taxon>
        <taxon>Ancylostomatidae</taxon>
        <taxon>Ancylostomatinae</taxon>
        <taxon>Ancylostoma</taxon>
    </lineage>
</organism>
<gene>
    <name evidence="5" type="primary">Acey_s0202.g1761</name>
    <name evidence="5" type="synonym">Acey-Y58A7A.1</name>
    <name evidence="5" type="ORF">Y032_0202g1761</name>
</gene>
<reference evidence="6" key="1">
    <citation type="journal article" date="2015" name="Nat. Genet.">
        <title>The genome and transcriptome of the zoonotic hookworm Ancylostoma ceylanicum identify infection-specific gene families.</title>
        <authorList>
            <person name="Schwarz E.M."/>
            <person name="Hu Y."/>
            <person name="Antoshechkin I."/>
            <person name="Miller M.M."/>
            <person name="Sternberg P.W."/>
            <person name="Aroian R.V."/>
        </authorList>
    </citation>
    <scope>NUCLEOTIDE SEQUENCE</scope>
    <source>
        <strain evidence="6">HY135</strain>
    </source>
</reference>
<feature type="transmembrane region" description="Helical" evidence="4">
    <location>
        <begin position="232"/>
        <end position="251"/>
    </location>
</feature>
<feature type="transmembrane region" description="Helical" evidence="4">
    <location>
        <begin position="162"/>
        <end position="182"/>
    </location>
</feature>
<evidence type="ECO:0000256" key="3">
    <source>
        <dbReference type="ARBA" id="ARBA00023136"/>
    </source>
</evidence>
<comment type="similarity">
    <text evidence="4">Belongs to the copper transporter (Ctr) (TC 1.A.56) family. SLC31A subfamily.</text>
</comment>
<comment type="subcellular location">
    <subcellularLocation>
        <location evidence="4">Membrane</location>
        <topology evidence="4">Multi-pass membrane protein</topology>
    </subcellularLocation>
</comment>
<evidence type="ECO:0000256" key="2">
    <source>
        <dbReference type="ARBA" id="ARBA00022989"/>
    </source>
</evidence>
<keyword evidence="4" id="KW-0187">Copper transport</keyword>
<name>A0A016SMZ8_9BILA</name>
<dbReference type="InterPro" id="IPR007274">
    <property type="entry name" value="Cop_transporter"/>
</dbReference>
<keyword evidence="4" id="KW-0186">Copper</keyword>
<keyword evidence="4" id="KW-0813">Transport</keyword>
<sequence>MHTKLQTAVDKGRDRGAGTLVVCSTESTVHLCFFVVHLAVNHPLHSVAVRYSIVVVLFPGSTHLCQYNTALCQCQCPGKELLASLSRNRCAEKHSNEMEHDHSNHAGHIGHSAIVGGSAHLDNVPVVSNEHHHCGGMSMAFHFGSAETILFTFWKTMDGGGLLLSCAGIVVMCFLMELVRFLRAYRAAQKPTIMQNRLRLEPTVSSFVLFDALLNLVQLSISYALMLIFMTFNVWLCLAVLLGEVGSRLFFNILFPSLMDSGSPSGCC</sequence>
<evidence type="ECO:0000313" key="6">
    <source>
        <dbReference type="Proteomes" id="UP000024635"/>
    </source>
</evidence>